<dbReference type="STRING" id="1127696.HMPREF9134_01364"/>
<dbReference type="PANTHER" id="PTHR11731">
    <property type="entry name" value="PROTEASE FAMILY S9B,C DIPEPTIDYL-PEPTIDASE IV-RELATED"/>
    <property type="match status" value="1"/>
</dbReference>
<evidence type="ECO:0000256" key="1">
    <source>
        <dbReference type="SAM" id="MobiDB-lite"/>
    </source>
</evidence>
<feature type="chain" id="PRO_5003954933" evidence="2">
    <location>
        <begin position="23"/>
        <end position="723"/>
    </location>
</feature>
<name>L1NBP1_9PORP</name>
<dbReference type="GO" id="GO:0008236">
    <property type="term" value="F:serine-type peptidase activity"/>
    <property type="evidence" value="ECO:0007669"/>
    <property type="project" value="InterPro"/>
</dbReference>
<dbReference type="RefSeq" id="WP_005467444.1">
    <property type="nucleotide sequence ID" value="NZ_KB291032.1"/>
</dbReference>
<protein>
    <submittedName>
        <fullName evidence="5">Peptidase, S9A/B/C family, catalytic domain protein</fullName>
    </submittedName>
</protein>
<evidence type="ECO:0000313" key="6">
    <source>
        <dbReference type="Proteomes" id="UP000010408"/>
    </source>
</evidence>
<feature type="signal peptide" evidence="2">
    <location>
        <begin position="1"/>
        <end position="22"/>
    </location>
</feature>
<feature type="region of interest" description="Disordered" evidence="1">
    <location>
        <begin position="20"/>
        <end position="44"/>
    </location>
</feature>
<proteinExistence type="predicted"/>
<dbReference type="AlphaFoldDB" id="L1NBP1"/>
<comment type="caution">
    <text evidence="5">The sequence shown here is derived from an EMBL/GenBank/DDBJ whole genome shotgun (WGS) entry which is preliminary data.</text>
</comment>
<sequence>MKLRSLVALLVMLPTALPSASAQEREATRTPTLAEYTSGSPSQLRPTSLRALQWLGDDYIYIQERNLILGTPGAKKAERTLLTQDELLALIGEGTKGNTAKYFSPFQVVGRDQRHLLITFSGKHYVLDPRTKQLTATFEQDTKREKTFDLAPTLEVSAIIKDHNIYVTTSRGEEVQVTTDGSPTLVYGSSVHQNEFGIHGGLFWSPDGSQLAFYRMDQSMVAPYPIVHTNTRKATRQDLYYPMAGMPIHHVTVGVYNRTTGKTIYLNTGLPKEKYLTNITWSPEGKTIYIAEVNRQQNRMELKSYSAETGEPLQTLFVEENEKYIEPQHPLYFIPNRPNEFIWQTRRDGFSHLYRYTTSGKLLGQITKGDFEVISFLGFADGGKTLLYTSTEQSPINRVAYRIGIDGKGKKLLTPQPGWHIASASKSGKYLLDTFESLHDVRENRLVSTATGRDQRLYQSDDPEASYITPEIILGTIKADDGKTDLHYRLIKPTNFDPTKRYPTIVYVYNGPHAQLVQNRFHAGSLGWDLYMATQGYVLFTVDGRGSDARGTAFEQVIHRHLGLHEMADQMRGVDFLKSLPYVDANRIGVYGWSYGGFMTTNLMLTHPETFKVGVAGGGVMDWSRYEAMYGERYMDTPQENPEGYKATNLALRAKDLRGRLLLIHGTIDPVVLWQHTQLFVEACVKADTYPDYMIYPEHEHNVRGADRVHLNGVITRFFKDHL</sequence>
<dbReference type="Gene3D" id="3.40.50.1820">
    <property type="entry name" value="alpha/beta hydrolase"/>
    <property type="match status" value="1"/>
</dbReference>
<gene>
    <name evidence="5" type="ORF">HMPREF9134_01364</name>
</gene>
<dbReference type="SUPFAM" id="SSF53474">
    <property type="entry name" value="alpha/beta-Hydrolases"/>
    <property type="match status" value="1"/>
</dbReference>
<reference evidence="5 6" key="1">
    <citation type="submission" date="2012-05" db="EMBL/GenBank/DDBJ databases">
        <authorList>
            <person name="Weinstock G."/>
            <person name="Sodergren E."/>
            <person name="Lobos E.A."/>
            <person name="Fulton L."/>
            <person name="Fulton R."/>
            <person name="Courtney L."/>
            <person name="Fronick C."/>
            <person name="O'Laughlin M."/>
            <person name="Godfrey J."/>
            <person name="Wilson R.M."/>
            <person name="Miner T."/>
            <person name="Farmer C."/>
            <person name="Delehaunty K."/>
            <person name="Cordes M."/>
            <person name="Minx P."/>
            <person name="Tomlinson C."/>
            <person name="Chen J."/>
            <person name="Wollam A."/>
            <person name="Pepin K.H."/>
            <person name="Bhonagiri V."/>
            <person name="Zhang X."/>
            <person name="Suruliraj S."/>
            <person name="Warren W."/>
            <person name="Mitreva M."/>
            <person name="Mardis E.R."/>
            <person name="Wilson R.K."/>
        </authorList>
    </citation>
    <scope>NUCLEOTIDE SEQUENCE [LARGE SCALE GENOMIC DNA]</scope>
    <source>
        <strain evidence="5 6">F0037</strain>
    </source>
</reference>
<evidence type="ECO:0000313" key="5">
    <source>
        <dbReference type="EMBL" id="EKY00627.1"/>
    </source>
</evidence>
<dbReference type="InterPro" id="IPR002469">
    <property type="entry name" value="Peptidase_S9B_N"/>
</dbReference>
<keyword evidence="2" id="KW-0732">Signal</keyword>
<dbReference type="InterPro" id="IPR001375">
    <property type="entry name" value="Peptidase_S9_cat"/>
</dbReference>
<dbReference type="GO" id="GO:0008239">
    <property type="term" value="F:dipeptidyl-peptidase activity"/>
    <property type="evidence" value="ECO:0007669"/>
    <property type="project" value="TreeGrafter"/>
</dbReference>
<evidence type="ECO:0000259" key="4">
    <source>
        <dbReference type="Pfam" id="PF00930"/>
    </source>
</evidence>
<feature type="domain" description="Dipeptidylpeptidase IV N-terminal" evidence="4">
    <location>
        <begin position="120"/>
        <end position="438"/>
    </location>
</feature>
<dbReference type="Pfam" id="PF00930">
    <property type="entry name" value="DPPIV_N"/>
    <property type="match status" value="1"/>
</dbReference>
<dbReference type="Proteomes" id="UP000010408">
    <property type="component" value="Unassembled WGS sequence"/>
</dbReference>
<dbReference type="EMBL" id="AMEQ01000037">
    <property type="protein sequence ID" value="EKY00627.1"/>
    <property type="molecule type" value="Genomic_DNA"/>
</dbReference>
<dbReference type="eggNOG" id="COG1506">
    <property type="taxonomic scope" value="Bacteria"/>
</dbReference>
<dbReference type="PANTHER" id="PTHR11731:SF193">
    <property type="entry name" value="DIPEPTIDYL PEPTIDASE 9"/>
    <property type="match status" value="1"/>
</dbReference>
<dbReference type="InterPro" id="IPR050278">
    <property type="entry name" value="Serine_Prot_S9B/DPPIV"/>
</dbReference>
<dbReference type="HOGENOM" id="CLU_006105_2_0_10"/>
<dbReference type="Gene3D" id="2.140.10.30">
    <property type="entry name" value="Dipeptidylpeptidase IV, N-terminal domain"/>
    <property type="match status" value="1"/>
</dbReference>
<feature type="domain" description="Peptidase S9 prolyl oligopeptidase catalytic" evidence="3">
    <location>
        <begin position="530"/>
        <end position="723"/>
    </location>
</feature>
<dbReference type="PATRIC" id="fig|1127696.3.peg.1232"/>
<evidence type="ECO:0000256" key="2">
    <source>
        <dbReference type="SAM" id="SignalP"/>
    </source>
</evidence>
<feature type="compositionally biased region" description="Polar residues" evidence="1">
    <location>
        <begin position="29"/>
        <end position="44"/>
    </location>
</feature>
<evidence type="ECO:0000259" key="3">
    <source>
        <dbReference type="Pfam" id="PF00326"/>
    </source>
</evidence>
<dbReference type="GO" id="GO:0006508">
    <property type="term" value="P:proteolysis"/>
    <property type="evidence" value="ECO:0007669"/>
    <property type="project" value="InterPro"/>
</dbReference>
<dbReference type="InterPro" id="IPR029058">
    <property type="entry name" value="AB_hydrolase_fold"/>
</dbReference>
<dbReference type="SUPFAM" id="SSF82171">
    <property type="entry name" value="DPP6 N-terminal domain-like"/>
    <property type="match status" value="1"/>
</dbReference>
<dbReference type="Pfam" id="PF00326">
    <property type="entry name" value="Peptidase_S9"/>
    <property type="match status" value="1"/>
</dbReference>
<accession>L1NBP1</accession>
<organism evidence="5 6">
    <name type="scientific">Porphyromonas catoniae F0037</name>
    <dbReference type="NCBI Taxonomy" id="1127696"/>
    <lineage>
        <taxon>Bacteria</taxon>
        <taxon>Pseudomonadati</taxon>
        <taxon>Bacteroidota</taxon>
        <taxon>Bacteroidia</taxon>
        <taxon>Bacteroidales</taxon>
        <taxon>Porphyromonadaceae</taxon>
        <taxon>Porphyromonas</taxon>
    </lineage>
</organism>